<evidence type="ECO:0000256" key="1">
    <source>
        <dbReference type="ARBA" id="ARBA00007912"/>
    </source>
</evidence>
<dbReference type="Pfam" id="PF08375">
    <property type="entry name" value="Rpn3_C"/>
    <property type="match status" value="1"/>
</dbReference>
<evidence type="ECO:0000256" key="3">
    <source>
        <dbReference type="SAM" id="MobiDB-lite"/>
    </source>
</evidence>
<evidence type="ECO:0000259" key="4">
    <source>
        <dbReference type="PROSITE" id="PS50250"/>
    </source>
</evidence>
<feature type="domain" description="PCI" evidence="4">
    <location>
        <begin position="236"/>
        <end position="416"/>
    </location>
</feature>
<protein>
    <submittedName>
        <fullName evidence="5">26S proteasome non-ATPase regulatory subunit</fullName>
    </submittedName>
</protein>
<dbReference type="Pfam" id="PF25573">
    <property type="entry name" value="TPR_PSMD3_N"/>
    <property type="match status" value="1"/>
</dbReference>
<dbReference type="InterPro" id="IPR050756">
    <property type="entry name" value="CSN3"/>
</dbReference>
<dbReference type="PANTHER" id="PTHR10758">
    <property type="entry name" value="26S PROTEASOME NON-ATPASE REGULATORY SUBUNIT 3/COP9 SIGNALOSOME COMPLEX SUBUNIT 3"/>
    <property type="match status" value="1"/>
</dbReference>
<dbReference type="SMART" id="SM00088">
    <property type="entry name" value="PINT"/>
    <property type="match status" value="1"/>
</dbReference>
<dbReference type="GO" id="GO:0008541">
    <property type="term" value="C:proteasome regulatory particle, lid subcomplex"/>
    <property type="evidence" value="ECO:0007669"/>
    <property type="project" value="TreeGrafter"/>
</dbReference>
<evidence type="ECO:0000256" key="2">
    <source>
        <dbReference type="ARBA" id="ARBA00022942"/>
    </source>
</evidence>
<dbReference type="EMBL" id="JANBOH010000180">
    <property type="protein sequence ID" value="KAJ1644255.1"/>
    <property type="molecule type" value="Genomic_DNA"/>
</dbReference>
<name>A0A9W8CI82_9FUNG</name>
<dbReference type="Pfam" id="PF01399">
    <property type="entry name" value="PCI"/>
    <property type="match status" value="1"/>
</dbReference>
<dbReference type="GO" id="GO:0030234">
    <property type="term" value="F:enzyme regulator activity"/>
    <property type="evidence" value="ECO:0007669"/>
    <property type="project" value="InterPro"/>
</dbReference>
<organism evidence="5 6">
    <name type="scientific">Coemansia asiatica</name>
    <dbReference type="NCBI Taxonomy" id="1052880"/>
    <lineage>
        <taxon>Eukaryota</taxon>
        <taxon>Fungi</taxon>
        <taxon>Fungi incertae sedis</taxon>
        <taxon>Zoopagomycota</taxon>
        <taxon>Kickxellomycotina</taxon>
        <taxon>Kickxellomycetes</taxon>
        <taxon>Kickxellales</taxon>
        <taxon>Kickxellaceae</taxon>
        <taxon>Coemansia</taxon>
    </lineage>
</organism>
<dbReference type="InterPro" id="IPR013586">
    <property type="entry name" value="PSMD3_C"/>
</dbReference>
<accession>A0A9W8CI82</accession>
<feature type="region of interest" description="Disordered" evidence="3">
    <location>
        <begin position="469"/>
        <end position="491"/>
    </location>
</feature>
<comment type="similarity">
    <text evidence="1">Belongs to the proteasome subunit S3 family.</text>
</comment>
<sequence>MSNNEGATMEVELTPEQKQAEERRILTEDLNRNVKFLERGIAASEVHYIHRALRTVLALRKRLQPEVLAEIIAGYASPSNQKTVSDCLSSILEALGQQRPAASSTAKVCEPEVCMYFGLLAQLFLLDAKEFERGAQLSNVLVAMVSSTQRRTLDSVVSRVFFYYSRFFEVSGHLSDARTLLLNALQTATLANMKETKAMLLTLLLRNYMHYKLYDQAERLAAKTTFPADAPNNLLARYLYYMGRIEAIQLNYSQAQMHLLEATRKAPSNAATAGFQQMVHKIYVIVELLMGNIPERSIFRVPILKKPLQPYFELTQAVRVGDLAQFQDVVRRYQEKFLEDQVLVLVQRLRHNVIKAGIRSISIAYSRISLRDICIKLHLDSEEDAEYIVAKAIRDGVIDANIDHEKGYVKSAEIHNVYATSEPQHAFDRRITFCLNLYNESVKSMRYPGGDHRKELAYADEAIKREREYAHELENEDFDDDVDGDAMDQDL</sequence>
<proteinExistence type="inferred from homology"/>
<dbReference type="GO" id="GO:0006511">
    <property type="term" value="P:ubiquitin-dependent protein catabolic process"/>
    <property type="evidence" value="ECO:0007669"/>
    <property type="project" value="TreeGrafter"/>
</dbReference>
<dbReference type="Proteomes" id="UP001145021">
    <property type="component" value="Unassembled WGS sequence"/>
</dbReference>
<gene>
    <name evidence="5" type="primary">RPN3</name>
    <name evidence="5" type="ORF">LPJ64_004058</name>
</gene>
<dbReference type="PANTHER" id="PTHR10758:SF2">
    <property type="entry name" value="26S PROTEASOME NON-ATPASE REGULATORY SUBUNIT 3"/>
    <property type="match status" value="1"/>
</dbReference>
<dbReference type="InterPro" id="IPR057985">
    <property type="entry name" value="TPR_PSMD3_N"/>
</dbReference>
<dbReference type="SMART" id="SM00753">
    <property type="entry name" value="PAM"/>
    <property type="match status" value="1"/>
</dbReference>
<keyword evidence="2 5" id="KW-0647">Proteasome</keyword>
<dbReference type="InterPro" id="IPR036390">
    <property type="entry name" value="WH_DNA-bd_sf"/>
</dbReference>
<keyword evidence="6" id="KW-1185">Reference proteome</keyword>
<dbReference type="Gene3D" id="1.25.40.570">
    <property type="match status" value="1"/>
</dbReference>
<dbReference type="SUPFAM" id="SSF46785">
    <property type="entry name" value="Winged helix' DNA-binding domain"/>
    <property type="match status" value="1"/>
</dbReference>
<comment type="caution">
    <text evidence="5">The sequence shown here is derived from an EMBL/GenBank/DDBJ whole genome shotgun (WGS) entry which is preliminary data.</text>
</comment>
<dbReference type="PROSITE" id="PS50250">
    <property type="entry name" value="PCI"/>
    <property type="match status" value="1"/>
</dbReference>
<evidence type="ECO:0000313" key="5">
    <source>
        <dbReference type="EMBL" id="KAJ1644255.1"/>
    </source>
</evidence>
<reference evidence="5" key="1">
    <citation type="submission" date="2022-07" db="EMBL/GenBank/DDBJ databases">
        <title>Phylogenomic reconstructions and comparative analyses of Kickxellomycotina fungi.</title>
        <authorList>
            <person name="Reynolds N.K."/>
            <person name="Stajich J.E."/>
            <person name="Barry K."/>
            <person name="Grigoriev I.V."/>
            <person name="Crous P."/>
            <person name="Smith M.E."/>
        </authorList>
    </citation>
    <scope>NUCLEOTIDE SEQUENCE</scope>
    <source>
        <strain evidence="5">NBRC 105413</strain>
    </source>
</reference>
<feature type="compositionally biased region" description="Acidic residues" evidence="3">
    <location>
        <begin position="474"/>
        <end position="491"/>
    </location>
</feature>
<dbReference type="GO" id="GO:0042176">
    <property type="term" value="P:regulation of protein catabolic process"/>
    <property type="evidence" value="ECO:0007669"/>
    <property type="project" value="InterPro"/>
</dbReference>
<dbReference type="InterPro" id="IPR000717">
    <property type="entry name" value="PCI_dom"/>
</dbReference>
<dbReference type="AlphaFoldDB" id="A0A9W8CI82"/>
<evidence type="ECO:0000313" key="6">
    <source>
        <dbReference type="Proteomes" id="UP001145021"/>
    </source>
</evidence>